<dbReference type="RefSeq" id="XP_004023918.1">
    <property type="nucleotide sequence ID" value="XM_004023869.1"/>
</dbReference>
<dbReference type="AlphaFoldDB" id="G0R670"/>
<organism evidence="1 2">
    <name type="scientific">Ichthyophthirius multifiliis</name>
    <name type="common">White spot disease agent</name>
    <name type="synonym">Ich</name>
    <dbReference type="NCBI Taxonomy" id="5932"/>
    <lineage>
        <taxon>Eukaryota</taxon>
        <taxon>Sar</taxon>
        <taxon>Alveolata</taxon>
        <taxon>Ciliophora</taxon>
        <taxon>Intramacronucleata</taxon>
        <taxon>Oligohymenophorea</taxon>
        <taxon>Hymenostomatida</taxon>
        <taxon>Ophryoglenina</taxon>
        <taxon>Ichthyophthirius</taxon>
    </lineage>
</organism>
<name>G0R670_ICHMU</name>
<dbReference type="OrthoDB" id="426882at2759"/>
<sequence length="93" mass="10520">MEYFQDLINVSADEAKHFLLLQERISKVNIKYGDLPVHTGLLQNVLDSMNCVLTRLSLISIIQEGKGVDADPKQFQMPLMQLAKLVLLEDLAH</sequence>
<dbReference type="GeneID" id="14903093"/>
<accession>G0R670</accession>
<reference evidence="1 2" key="1">
    <citation type="submission" date="2011-07" db="EMBL/GenBank/DDBJ databases">
        <authorList>
            <person name="Coyne R."/>
            <person name="Brami D."/>
            <person name="Johnson J."/>
            <person name="Hostetler J."/>
            <person name="Hannick L."/>
            <person name="Clark T."/>
            <person name="Cassidy-Hanley D."/>
            <person name="Inman J."/>
        </authorList>
    </citation>
    <scope>NUCLEOTIDE SEQUENCE [LARGE SCALE GENOMIC DNA]</scope>
    <source>
        <strain evidence="1 2">G5</strain>
    </source>
</reference>
<keyword evidence="2" id="KW-1185">Reference proteome</keyword>
<dbReference type="STRING" id="857967.G0R670"/>
<dbReference type="PANTHER" id="PTHR42782">
    <property type="entry name" value="SI:CH73-314G15.3"/>
    <property type="match status" value="1"/>
</dbReference>
<evidence type="ECO:0000313" key="2">
    <source>
        <dbReference type="Proteomes" id="UP000008983"/>
    </source>
</evidence>
<proteinExistence type="predicted"/>
<dbReference type="InParanoid" id="G0R670"/>
<dbReference type="OMA" id="SHYGAMP"/>
<dbReference type="InterPro" id="IPR007402">
    <property type="entry name" value="DUF455"/>
</dbReference>
<protein>
    <submittedName>
        <fullName evidence="1">Uncharacterized protein</fullName>
    </submittedName>
</protein>
<dbReference type="Proteomes" id="UP000008983">
    <property type="component" value="Unassembled WGS sequence"/>
</dbReference>
<dbReference type="Pfam" id="PF04305">
    <property type="entry name" value="DUF455"/>
    <property type="match status" value="1"/>
</dbReference>
<dbReference type="EMBL" id="GL984390">
    <property type="protein sequence ID" value="EGR27034.1"/>
    <property type="molecule type" value="Genomic_DNA"/>
</dbReference>
<evidence type="ECO:0000313" key="1">
    <source>
        <dbReference type="EMBL" id="EGR27034.1"/>
    </source>
</evidence>
<dbReference type="PANTHER" id="PTHR42782:SF2">
    <property type="entry name" value="3-OXOACYL-[ACYL-CARRIER-PROTEIN] SYNTHASE-LIKE PROTEIN"/>
    <property type="match status" value="1"/>
</dbReference>
<gene>
    <name evidence="1" type="ORF">IMG5_202720</name>
</gene>